<evidence type="ECO:0000256" key="7">
    <source>
        <dbReference type="ARBA" id="ARBA00022989"/>
    </source>
</evidence>
<comment type="similarity">
    <text evidence="2">Belongs to the RAMP family.</text>
</comment>
<keyword evidence="8 11" id="KW-0472">Membrane</keyword>
<keyword evidence="7 11" id="KW-1133">Transmembrane helix</keyword>
<name>A0ABQ7TBA2_PHRPL</name>
<dbReference type="PANTHER" id="PTHR14076">
    <property type="entry name" value="RECEPTOR ACTIVITY MODIFYING PROTEIN RAMP"/>
    <property type="match status" value="1"/>
</dbReference>
<evidence type="ECO:0000256" key="2">
    <source>
        <dbReference type="ARBA" id="ARBA00007087"/>
    </source>
</evidence>
<feature type="transmembrane region" description="Helical" evidence="11">
    <location>
        <begin position="114"/>
        <end position="135"/>
    </location>
</feature>
<dbReference type="InterPro" id="IPR038126">
    <property type="entry name" value="RAMP_sf"/>
</dbReference>
<evidence type="ECO:0000256" key="4">
    <source>
        <dbReference type="ARBA" id="ARBA00022475"/>
    </source>
</evidence>
<protein>
    <recommendedName>
        <fullName evidence="14">Receptor activity modifying protein 2</fullName>
    </recommendedName>
</protein>
<keyword evidence="13" id="KW-1185">Reference proteome</keyword>
<keyword evidence="5 11" id="KW-0812">Transmembrane</keyword>
<evidence type="ECO:0000313" key="13">
    <source>
        <dbReference type="Proteomes" id="UP000826234"/>
    </source>
</evidence>
<comment type="caution">
    <text evidence="12">The sequence shown here is derived from an EMBL/GenBank/DDBJ whole genome shotgun (WGS) entry which is preliminary data.</text>
</comment>
<sequence length="144" mass="16123">MSAALSLPALSEERRRFLLFRFRSQAGHRREQAAVEQRGRVSKDGRPVPAFAAATAGLYRPYSGLRSCLEDQADRLNCSFPNAVAEEYIISSHRQYFLNCTQEHPLLLDPPENVLLPLIITPICLIPFLVTLVVLKSKDGETQA</sequence>
<evidence type="ECO:0000313" key="12">
    <source>
        <dbReference type="EMBL" id="KAH0626999.1"/>
    </source>
</evidence>
<dbReference type="Pfam" id="PF04901">
    <property type="entry name" value="RAMP"/>
    <property type="match status" value="1"/>
</dbReference>
<evidence type="ECO:0008006" key="14">
    <source>
        <dbReference type="Google" id="ProtNLM"/>
    </source>
</evidence>
<accession>A0ABQ7TBA2</accession>
<evidence type="ECO:0000256" key="10">
    <source>
        <dbReference type="ARBA" id="ARBA00023170"/>
    </source>
</evidence>
<evidence type="ECO:0000256" key="9">
    <source>
        <dbReference type="ARBA" id="ARBA00023157"/>
    </source>
</evidence>
<keyword evidence="3" id="KW-0813">Transport</keyword>
<keyword evidence="4" id="KW-1003">Cell membrane</keyword>
<evidence type="ECO:0000256" key="6">
    <source>
        <dbReference type="ARBA" id="ARBA00022729"/>
    </source>
</evidence>
<reference evidence="12 13" key="1">
    <citation type="journal article" date="2022" name="Gigascience">
        <title>A chromosome-level genome assembly and annotation of the desert horned lizard, Phrynosoma platyrhinos, provides insight into chromosomal rearrangements among reptiles.</title>
        <authorList>
            <person name="Koochekian N."/>
            <person name="Ascanio A."/>
            <person name="Farleigh K."/>
            <person name="Card D.C."/>
            <person name="Schield D.R."/>
            <person name="Castoe T.A."/>
            <person name="Jezkova T."/>
        </authorList>
    </citation>
    <scope>NUCLEOTIDE SEQUENCE [LARGE SCALE GENOMIC DNA]</scope>
    <source>
        <strain evidence="12">NK-2021</strain>
    </source>
</reference>
<dbReference type="InterPro" id="IPR006985">
    <property type="entry name" value="RAMP"/>
</dbReference>
<keyword evidence="6" id="KW-0732">Signal</keyword>
<gene>
    <name evidence="12" type="ORF">JD844_002350</name>
</gene>
<evidence type="ECO:0000256" key="3">
    <source>
        <dbReference type="ARBA" id="ARBA00022448"/>
    </source>
</evidence>
<keyword evidence="9" id="KW-1015">Disulfide bond</keyword>
<proteinExistence type="inferred from homology"/>
<organism evidence="12 13">
    <name type="scientific">Phrynosoma platyrhinos</name>
    <name type="common">Desert horned lizard</name>
    <dbReference type="NCBI Taxonomy" id="52577"/>
    <lineage>
        <taxon>Eukaryota</taxon>
        <taxon>Metazoa</taxon>
        <taxon>Chordata</taxon>
        <taxon>Craniata</taxon>
        <taxon>Vertebrata</taxon>
        <taxon>Euteleostomi</taxon>
        <taxon>Lepidosauria</taxon>
        <taxon>Squamata</taxon>
        <taxon>Bifurcata</taxon>
        <taxon>Unidentata</taxon>
        <taxon>Episquamata</taxon>
        <taxon>Toxicofera</taxon>
        <taxon>Iguania</taxon>
        <taxon>Phrynosomatidae</taxon>
        <taxon>Phrynosomatinae</taxon>
        <taxon>Phrynosoma</taxon>
    </lineage>
</organism>
<dbReference type="PANTHER" id="PTHR14076:SF9">
    <property type="entry name" value="RECEPTOR ACTIVITY-MODIFYING PROTEIN 2"/>
    <property type="match status" value="1"/>
</dbReference>
<keyword evidence="10" id="KW-0675">Receptor</keyword>
<evidence type="ECO:0000256" key="11">
    <source>
        <dbReference type="SAM" id="Phobius"/>
    </source>
</evidence>
<evidence type="ECO:0000256" key="1">
    <source>
        <dbReference type="ARBA" id="ARBA00004251"/>
    </source>
</evidence>
<evidence type="ECO:0000256" key="8">
    <source>
        <dbReference type="ARBA" id="ARBA00023136"/>
    </source>
</evidence>
<dbReference type="EMBL" id="JAIPUX010000521">
    <property type="protein sequence ID" value="KAH0626999.1"/>
    <property type="molecule type" value="Genomic_DNA"/>
</dbReference>
<evidence type="ECO:0000256" key="5">
    <source>
        <dbReference type="ARBA" id="ARBA00022692"/>
    </source>
</evidence>
<comment type="subcellular location">
    <subcellularLocation>
        <location evidence="1">Cell membrane</location>
        <topology evidence="1">Single-pass type I membrane protein</topology>
    </subcellularLocation>
</comment>
<dbReference type="Proteomes" id="UP000826234">
    <property type="component" value="Unassembled WGS sequence"/>
</dbReference>
<dbReference type="Gene3D" id="1.10.150.510">
    <property type="entry name" value="Receptor activity modifying family"/>
    <property type="match status" value="1"/>
</dbReference>